<dbReference type="GO" id="GO:0016818">
    <property type="term" value="F:hydrolase activity, acting on acid anhydrides, in phosphorus-containing anhydrides"/>
    <property type="evidence" value="ECO:0007669"/>
    <property type="project" value="InterPro"/>
</dbReference>
<dbReference type="InterPro" id="IPR000086">
    <property type="entry name" value="NUDIX_hydrolase_dom"/>
</dbReference>
<name>A0A9Q8LGN7_PASFU</name>
<evidence type="ECO:0000256" key="5">
    <source>
        <dbReference type="ARBA" id="ARBA00022842"/>
    </source>
</evidence>
<dbReference type="GO" id="GO:0005739">
    <property type="term" value="C:mitochondrion"/>
    <property type="evidence" value="ECO:0007669"/>
    <property type="project" value="TreeGrafter"/>
</dbReference>
<reference evidence="9" key="2">
    <citation type="journal article" date="2022" name="Microb. Genom.">
        <title>A chromosome-scale genome assembly of the tomato pathogen Cladosporium fulvum reveals a compartmentalized genome architecture and the presence of a dispensable chromosome.</title>
        <authorList>
            <person name="Zaccaron A.Z."/>
            <person name="Chen L.H."/>
            <person name="Samaras A."/>
            <person name="Stergiopoulos I."/>
        </authorList>
    </citation>
    <scope>NUCLEOTIDE SEQUENCE</scope>
    <source>
        <strain evidence="9">Race5_Kim</strain>
    </source>
</reference>
<evidence type="ECO:0000256" key="2">
    <source>
        <dbReference type="ARBA" id="ARBA00001946"/>
    </source>
</evidence>
<evidence type="ECO:0000256" key="7">
    <source>
        <dbReference type="SAM" id="MobiDB-lite"/>
    </source>
</evidence>
<dbReference type="Gene3D" id="3.90.79.10">
    <property type="entry name" value="Nucleoside Triphosphate Pyrophosphohydrolase"/>
    <property type="match status" value="1"/>
</dbReference>
<evidence type="ECO:0000256" key="3">
    <source>
        <dbReference type="ARBA" id="ARBA00022723"/>
    </source>
</evidence>
<evidence type="ECO:0000259" key="8">
    <source>
        <dbReference type="PROSITE" id="PS51462"/>
    </source>
</evidence>
<keyword evidence="10" id="KW-1185">Reference proteome</keyword>
<comment type="cofactor">
    <cofactor evidence="1">
        <name>Mn(2+)</name>
        <dbReference type="ChEBI" id="CHEBI:29035"/>
    </cofactor>
</comment>
<feature type="compositionally biased region" description="Basic and acidic residues" evidence="7">
    <location>
        <begin position="48"/>
        <end position="67"/>
    </location>
</feature>
<feature type="region of interest" description="Disordered" evidence="7">
    <location>
        <begin position="260"/>
        <end position="283"/>
    </location>
</feature>
<dbReference type="InterPro" id="IPR039121">
    <property type="entry name" value="NUDT19"/>
</dbReference>
<comment type="cofactor">
    <cofactor evidence="2">
        <name>Mg(2+)</name>
        <dbReference type="ChEBI" id="CHEBI:18420"/>
    </cofactor>
</comment>
<dbReference type="EMBL" id="CP090166">
    <property type="protein sequence ID" value="UJO17066.1"/>
    <property type="molecule type" value="Genomic_DNA"/>
</dbReference>
<feature type="compositionally biased region" description="Basic and acidic residues" evidence="7">
    <location>
        <begin position="373"/>
        <end position="382"/>
    </location>
</feature>
<evidence type="ECO:0000256" key="4">
    <source>
        <dbReference type="ARBA" id="ARBA00022801"/>
    </source>
</evidence>
<protein>
    <recommendedName>
        <fullName evidence="8">Nudix hydrolase domain-containing protein</fullName>
    </recommendedName>
</protein>
<evidence type="ECO:0000256" key="1">
    <source>
        <dbReference type="ARBA" id="ARBA00001936"/>
    </source>
</evidence>
<dbReference type="KEGG" id="ffu:CLAFUR5_03940"/>
<dbReference type="Pfam" id="PF00293">
    <property type="entry name" value="NUDIX"/>
    <property type="match status" value="1"/>
</dbReference>
<feature type="compositionally biased region" description="Polar residues" evidence="7">
    <location>
        <begin position="68"/>
        <end position="77"/>
    </location>
</feature>
<evidence type="ECO:0000256" key="6">
    <source>
        <dbReference type="ARBA" id="ARBA00023211"/>
    </source>
</evidence>
<feature type="region of interest" description="Disordered" evidence="7">
    <location>
        <begin position="371"/>
        <end position="409"/>
    </location>
</feature>
<dbReference type="PANTHER" id="PTHR12318:SF0">
    <property type="entry name" value="ACYL-COENZYME A DIPHOSPHATASE NUDT19"/>
    <property type="match status" value="1"/>
</dbReference>
<dbReference type="SUPFAM" id="SSF55811">
    <property type="entry name" value="Nudix"/>
    <property type="match status" value="1"/>
</dbReference>
<organism evidence="9 10">
    <name type="scientific">Passalora fulva</name>
    <name type="common">Tomato leaf mold</name>
    <name type="synonym">Cladosporium fulvum</name>
    <dbReference type="NCBI Taxonomy" id="5499"/>
    <lineage>
        <taxon>Eukaryota</taxon>
        <taxon>Fungi</taxon>
        <taxon>Dikarya</taxon>
        <taxon>Ascomycota</taxon>
        <taxon>Pezizomycotina</taxon>
        <taxon>Dothideomycetes</taxon>
        <taxon>Dothideomycetidae</taxon>
        <taxon>Mycosphaerellales</taxon>
        <taxon>Mycosphaerellaceae</taxon>
        <taxon>Fulvia</taxon>
    </lineage>
</organism>
<dbReference type="InterPro" id="IPR015797">
    <property type="entry name" value="NUDIX_hydrolase-like_dom_sf"/>
</dbReference>
<accession>A0A9Q8LGN7</accession>
<dbReference type="CDD" id="cd18870">
    <property type="entry name" value="NUDIX_AcylCoAdiphos_Nudt19"/>
    <property type="match status" value="1"/>
</dbReference>
<keyword evidence="6" id="KW-0464">Manganese</keyword>
<proteinExistence type="predicted"/>
<evidence type="ECO:0000313" key="9">
    <source>
        <dbReference type="EMBL" id="UJO17066.1"/>
    </source>
</evidence>
<dbReference type="Proteomes" id="UP000756132">
    <property type="component" value="Chromosome 4"/>
</dbReference>
<keyword evidence="5" id="KW-0460">Magnesium</keyword>
<feature type="region of interest" description="Disordered" evidence="7">
    <location>
        <begin position="43"/>
        <end position="105"/>
    </location>
</feature>
<sequence>MSICRGSTYIYRTTRITTAAQSAVPRAPVAWKISCPPVIATFTTSSRHRSDPPKSSIAKETERHNRELQQQTASNGDDANMSKMGYTDKMSEKSKKGPSIPRPSASVLLISPQNQVLLLQRVKQSSSFASAHVFPGGNISEFHDGRCPEPEHPDRHVDSDVYRMAAIRETFEESGIVLARNNGFGRLIEVPEKEREEGRRLVHGSEVPFSQWLSKHGGRADLEGLTPFTRWVTPTNVPKRFTTQMYLYFLPTLGGTKLAEGDDGKDGEEVDIPSPTTDGGKEHTTARFLPASAWLRLAQEGRIILFPPQFFLLHQVAQHLDTLKSPTDYGSISREAVPREELEARRKGLLEFVKQGSPPWTDMCISPTVLPARDGKKREDGRSVLGLSRPGPELEKQRPGPTGPTDQCVVIGFRKEGPRQVAVVSREDALAGGAKL</sequence>
<evidence type="ECO:0000313" key="10">
    <source>
        <dbReference type="Proteomes" id="UP000756132"/>
    </source>
</evidence>
<dbReference type="PANTHER" id="PTHR12318">
    <property type="entry name" value="TESTOSTERONE-REGULATED PROTEIN RP2"/>
    <property type="match status" value="1"/>
</dbReference>
<reference evidence="9" key="1">
    <citation type="submission" date="2021-12" db="EMBL/GenBank/DDBJ databases">
        <authorList>
            <person name="Zaccaron A."/>
            <person name="Stergiopoulos I."/>
        </authorList>
    </citation>
    <scope>NUCLEOTIDE SEQUENCE</scope>
    <source>
        <strain evidence="9">Race5_Kim</strain>
    </source>
</reference>
<dbReference type="PROSITE" id="PS51462">
    <property type="entry name" value="NUDIX"/>
    <property type="match status" value="1"/>
</dbReference>
<dbReference type="GO" id="GO:0046872">
    <property type="term" value="F:metal ion binding"/>
    <property type="evidence" value="ECO:0007669"/>
    <property type="project" value="UniProtKB-KW"/>
</dbReference>
<gene>
    <name evidence="9" type="ORF">CLAFUR5_03940</name>
</gene>
<keyword evidence="4" id="KW-0378">Hydrolase</keyword>
<feature type="domain" description="Nudix hydrolase" evidence="8">
    <location>
        <begin position="100"/>
        <end position="311"/>
    </location>
</feature>
<dbReference type="OrthoDB" id="1695362at2759"/>
<dbReference type="RefSeq" id="XP_047761432.1">
    <property type="nucleotide sequence ID" value="XM_047903088.1"/>
</dbReference>
<dbReference type="GeneID" id="71983818"/>
<keyword evidence="3" id="KW-0479">Metal-binding</keyword>
<dbReference type="AlphaFoldDB" id="A0A9Q8LGN7"/>